<evidence type="ECO:0000313" key="3">
    <source>
        <dbReference type="EMBL" id="CAB4310190.1"/>
    </source>
</evidence>
<gene>
    <name evidence="2" type="ORF">CURHAP_LOCUS32252</name>
    <name evidence="3" type="ORF">ORAREDHAP_LOCUS31892</name>
</gene>
<organism evidence="2 4">
    <name type="scientific">Prunus armeniaca</name>
    <name type="common">Apricot</name>
    <name type="synonym">Armeniaca vulgaris</name>
    <dbReference type="NCBI Taxonomy" id="36596"/>
    <lineage>
        <taxon>Eukaryota</taxon>
        <taxon>Viridiplantae</taxon>
        <taxon>Streptophyta</taxon>
        <taxon>Embryophyta</taxon>
        <taxon>Tracheophyta</taxon>
        <taxon>Spermatophyta</taxon>
        <taxon>Magnoliopsida</taxon>
        <taxon>eudicotyledons</taxon>
        <taxon>Gunneridae</taxon>
        <taxon>Pentapetalae</taxon>
        <taxon>rosids</taxon>
        <taxon>fabids</taxon>
        <taxon>Rosales</taxon>
        <taxon>Rosaceae</taxon>
        <taxon>Amygdaloideae</taxon>
        <taxon>Amygdaleae</taxon>
        <taxon>Prunus</taxon>
    </lineage>
</organism>
<dbReference type="OrthoDB" id="10431265at2759"/>
<reference evidence="5" key="1">
    <citation type="journal article" date="2020" name="Genome Biol.">
        <title>Gamete binning: chromosome-level and haplotype-resolved genome assembly enabled by high-throughput single-cell sequencing of gamete genomes.</title>
        <authorList>
            <person name="Campoy J.A."/>
            <person name="Sun H."/>
            <person name="Goel M."/>
            <person name="Jiao W.-B."/>
            <person name="Folz-Donahue K."/>
            <person name="Wang N."/>
            <person name="Rubio M."/>
            <person name="Liu C."/>
            <person name="Kukat C."/>
            <person name="Ruiz D."/>
            <person name="Huettel B."/>
            <person name="Schneeberger K."/>
        </authorList>
    </citation>
    <scope>NUCLEOTIDE SEQUENCE [LARGE SCALE GENOMIC DNA]</scope>
    <source>
        <strain evidence="5">cv. Rojo Pasion</strain>
    </source>
</reference>
<dbReference type="AlphaFoldDB" id="A0A6J5UT12"/>
<evidence type="ECO:0000313" key="4">
    <source>
        <dbReference type="Proteomes" id="UP000507222"/>
    </source>
</evidence>
<sequence length="67" mass="7413">MECSQMQSTRLWTYAKRATLIDMSPDVGQTGHTPIDTSLDVGQTGHPHRHVSGRRPNGPPSSTRLRT</sequence>
<name>A0A6J5UT12_PRUAR</name>
<accession>A0A6J5UT12</accession>
<dbReference type="EMBL" id="CAEKKB010000005">
    <property type="protein sequence ID" value="CAB4310190.1"/>
    <property type="molecule type" value="Genomic_DNA"/>
</dbReference>
<dbReference type="EMBL" id="CAEKDK010000005">
    <property type="protein sequence ID" value="CAB4279729.1"/>
    <property type="molecule type" value="Genomic_DNA"/>
</dbReference>
<dbReference type="Proteomes" id="UP000507245">
    <property type="component" value="Unassembled WGS sequence"/>
</dbReference>
<feature type="region of interest" description="Disordered" evidence="1">
    <location>
        <begin position="25"/>
        <end position="67"/>
    </location>
</feature>
<evidence type="ECO:0000256" key="1">
    <source>
        <dbReference type="SAM" id="MobiDB-lite"/>
    </source>
</evidence>
<proteinExistence type="predicted"/>
<reference evidence="2 4" key="2">
    <citation type="submission" date="2020-05" db="EMBL/GenBank/DDBJ databases">
        <authorList>
            <person name="Campoy J."/>
            <person name="Schneeberger K."/>
            <person name="Spophaly S."/>
        </authorList>
    </citation>
    <scope>NUCLEOTIDE SEQUENCE [LARGE SCALE GENOMIC DNA]</scope>
    <source>
        <strain evidence="2">PruArmRojPasFocal</strain>
    </source>
</reference>
<protein>
    <submittedName>
        <fullName evidence="2">Uncharacterized protein</fullName>
    </submittedName>
</protein>
<keyword evidence="5" id="KW-1185">Reference proteome</keyword>
<dbReference type="Proteomes" id="UP000507222">
    <property type="component" value="Unassembled WGS sequence"/>
</dbReference>
<evidence type="ECO:0000313" key="2">
    <source>
        <dbReference type="EMBL" id="CAB4279729.1"/>
    </source>
</evidence>
<evidence type="ECO:0000313" key="5">
    <source>
        <dbReference type="Proteomes" id="UP000507245"/>
    </source>
</evidence>